<name>A0AC34QNF0_9BILA</name>
<reference evidence="2" key="1">
    <citation type="submission" date="2022-11" db="UniProtKB">
        <authorList>
            <consortium name="WormBaseParasite"/>
        </authorList>
    </citation>
    <scope>IDENTIFICATION</scope>
</reference>
<organism evidence="1 2">
    <name type="scientific">Panagrolaimus sp. JU765</name>
    <dbReference type="NCBI Taxonomy" id="591449"/>
    <lineage>
        <taxon>Eukaryota</taxon>
        <taxon>Metazoa</taxon>
        <taxon>Ecdysozoa</taxon>
        <taxon>Nematoda</taxon>
        <taxon>Chromadorea</taxon>
        <taxon>Rhabditida</taxon>
        <taxon>Tylenchina</taxon>
        <taxon>Panagrolaimomorpha</taxon>
        <taxon>Panagrolaimoidea</taxon>
        <taxon>Panagrolaimidae</taxon>
        <taxon>Panagrolaimus</taxon>
    </lineage>
</organism>
<evidence type="ECO:0000313" key="2">
    <source>
        <dbReference type="WBParaSite" id="JU765_v2.g1786.t1"/>
    </source>
</evidence>
<protein>
    <submittedName>
        <fullName evidence="2">Metallo-beta-lactamase domain-containing protein</fullName>
    </submittedName>
</protein>
<evidence type="ECO:0000313" key="1">
    <source>
        <dbReference type="Proteomes" id="UP000887576"/>
    </source>
</evidence>
<dbReference type="WBParaSite" id="JU765_v2.g1786.t1">
    <property type="protein sequence ID" value="JU765_v2.g1786.t1"/>
    <property type="gene ID" value="JU765_v2.g1786"/>
</dbReference>
<accession>A0AC34QNF0</accession>
<dbReference type="Proteomes" id="UP000887576">
    <property type="component" value="Unplaced"/>
</dbReference>
<proteinExistence type="predicted"/>
<sequence>MREISKKLGNYLLSVKKKKEKEGTLPKGSYQVQSIQPEIRRETVQQGQNSRNSRDKPQEKAFVTILREGFIHQITPNQLNLVASITVIRDHGKIILVDTGLATDINGRTDLLQKLSKLNIPPPKVDFVVTTHGHPDHSGNLNDFPDAIHFQGNFFHYRTKFNVTDFDNQKSISLTPNVRIIRTRGHTLEDLS</sequence>